<evidence type="ECO:0000313" key="5">
    <source>
        <dbReference type="EMBL" id="CAL95992.1"/>
    </source>
</evidence>
<sequence>MMIPRPLVLLLSLLIATSSAHSADEVEAIPTVRIGARALASAIVAEASIEAVRQSTLAAQVPGRVVQLAADAGDAVRAGQVLLRIDAAEASQAVAAADADVARAEAGLTEARANLARSRSLFERKFVSQAVLDQAQAAFDAAAAQLRAARAGRGQAASVQGHAAVAAPFAGVIAARYIEAGEMAQPGRELLTLYDPAALRAVVDLPQQRLAQLGTGPVKARIELPGQQRVFEAASVTVLPAADARTHTVRVRVELPPGSNDVVPGTYARVHFLSAATRRLTVPAAAVLRRGELTAVYVAEGRGGFSLRQLRLGDTISDDTGRPAVEVLAGLGEGDVVALDPVQAGIVARARQGK</sequence>
<accession>A1KAY6</accession>
<evidence type="ECO:0000313" key="6">
    <source>
        <dbReference type="Proteomes" id="UP000002588"/>
    </source>
</evidence>
<dbReference type="Pfam" id="PF25876">
    <property type="entry name" value="HH_MFP_RND"/>
    <property type="match status" value="1"/>
</dbReference>
<reference evidence="5 6" key="1">
    <citation type="journal article" date="2006" name="Nat. Biotechnol.">
        <title>Complete genome of the mutualistic, N2-fixing grass endophyte Azoarcus sp. strain BH72.</title>
        <authorList>
            <person name="Krause A."/>
            <person name="Ramakumar A."/>
            <person name="Bartels D."/>
            <person name="Battistoni F."/>
            <person name="Bekel T."/>
            <person name="Boch J."/>
            <person name="Boehm M."/>
            <person name="Friedrich F."/>
            <person name="Hurek T."/>
            <person name="Krause L."/>
            <person name="Linke B."/>
            <person name="McHardy A.C."/>
            <person name="Sarkar A."/>
            <person name="Schneiker S."/>
            <person name="Syed A.A."/>
            <person name="Thauer R."/>
            <person name="Vorhoelter F.-J."/>
            <person name="Weidner S."/>
            <person name="Puehler A."/>
            <person name="Reinhold-Hurek B."/>
            <person name="Kaiser O."/>
            <person name="Goesmann A."/>
        </authorList>
    </citation>
    <scope>NUCLEOTIDE SEQUENCE [LARGE SCALE GENOMIC DNA]</scope>
    <source>
        <strain evidence="5 6">BH72</strain>
    </source>
</reference>
<organism evidence="5 6">
    <name type="scientific">Azoarcus sp. (strain BH72)</name>
    <dbReference type="NCBI Taxonomy" id="418699"/>
    <lineage>
        <taxon>Bacteria</taxon>
        <taxon>Pseudomonadati</taxon>
        <taxon>Pseudomonadota</taxon>
        <taxon>Betaproteobacteria</taxon>
        <taxon>Rhodocyclales</taxon>
        <taxon>Zoogloeaceae</taxon>
        <taxon>Azoarcus</taxon>
    </lineage>
</organism>
<dbReference type="STRING" id="62928.azo3376"/>
<dbReference type="HOGENOM" id="CLU_018816_1_4_4"/>
<dbReference type="InterPro" id="IPR058624">
    <property type="entry name" value="MdtA-like_HH"/>
</dbReference>
<keyword evidence="2" id="KW-0732">Signal</keyword>
<keyword evidence="6" id="KW-1185">Reference proteome</keyword>
<dbReference type="Gene3D" id="2.40.30.170">
    <property type="match status" value="1"/>
</dbReference>
<dbReference type="AlphaFoldDB" id="A1KAY6"/>
<dbReference type="PANTHER" id="PTHR30469:SF18">
    <property type="entry name" value="RESISTANCE-NODULATION-CELL DIVISION (RND) EFFLUX MEMBRANE FUSION PROTEIN-RELATED"/>
    <property type="match status" value="1"/>
</dbReference>
<proteinExistence type="inferred from homology"/>
<dbReference type="Gene3D" id="1.10.287.470">
    <property type="entry name" value="Helix hairpin bin"/>
    <property type="match status" value="1"/>
</dbReference>
<dbReference type="GO" id="GO:1990281">
    <property type="term" value="C:efflux pump complex"/>
    <property type="evidence" value="ECO:0007669"/>
    <property type="project" value="TreeGrafter"/>
</dbReference>
<comment type="similarity">
    <text evidence="1">Belongs to the membrane fusion protein (MFP) (TC 8.A.1) family.</text>
</comment>
<gene>
    <name evidence="5" type="ordered locus">azo3376</name>
</gene>
<dbReference type="EMBL" id="AM406670">
    <property type="protein sequence ID" value="CAL95992.1"/>
    <property type="molecule type" value="Genomic_DNA"/>
</dbReference>
<dbReference type="InterPro" id="IPR058792">
    <property type="entry name" value="Beta-barrel_RND_2"/>
</dbReference>
<dbReference type="InterPro" id="IPR006143">
    <property type="entry name" value="RND_pump_MFP"/>
</dbReference>
<name>A1KAY6_AZOSB</name>
<protein>
    <submittedName>
        <fullName evidence="5">Membrane fusion protein</fullName>
    </submittedName>
</protein>
<dbReference type="Gene3D" id="2.40.50.100">
    <property type="match status" value="1"/>
</dbReference>
<dbReference type="eggNOG" id="COG0845">
    <property type="taxonomic scope" value="Bacteria"/>
</dbReference>
<feature type="domain" description="CusB-like beta-barrel" evidence="4">
    <location>
        <begin position="203"/>
        <end position="274"/>
    </location>
</feature>
<dbReference type="PANTHER" id="PTHR30469">
    <property type="entry name" value="MULTIDRUG RESISTANCE PROTEIN MDTA"/>
    <property type="match status" value="1"/>
</dbReference>
<evidence type="ECO:0000256" key="1">
    <source>
        <dbReference type="ARBA" id="ARBA00009477"/>
    </source>
</evidence>
<dbReference type="Pfam" id="PF25954">
    <property type="entry name" value="Beta-barrel_RND_2"/>
    <property type="match status" value="1"/>
</dbReference>
<dbReference type="Gene3D" id="2.40.420.20">
    <property type="match status" value="1"/>
</dbReference>
<evidence type="ECO:0000259" key="3">
    <source>
        <dbReference type="Pfam" id="PF25876"/>
    </source>
</evidence>
<feature type="chain" id="PRO_5002636192" evidence="2">
    <location>
        <begin position="23"/>
        <end position="354"/>
    </location>
</feature>
<evidence type="ECO:0000256" key="2">
    <source>
        <dbReference type="SAM" id="SignalP"/>
    </source>
</evidence>
<dbReference type="GO" id="GO:0015562">
    <property type="term" value="F:efflux transmembrane transporter activity"/>
    <property type="evidence" value="ECO:0007669"/>
    <property type="project" value="TreeGrafter"/>
</dbReference>
<dbReference type="NCBIfam" id="TIGR01730">
    <property type="entry name" value="RND_mfp"/>
    <property type="match status" value="1"/>
</dbReference>
<dbReference type="KEGG" id="azo:azo3376"/>
<dbReference type="RefSeq" id="WP_011767099.1">
    <property type="nucleotide sequence ID" value="NC_008702.1"/>
</dbReference>
<feature type="signal peptide" evidence="2">
    <location>
        <begin position="1"/>
        <end position="22"/>
    </location>
</feature>
<feature type="domain" description="Multidrug resistance protein MdtA-like alpha-helical hairpin" evidence="3">
    <location>
        <begin position="95"/>
        <end position="152"/>
    </location>
</feature>
<dbReference type="Proteomes" id="UP000002588">
    <property type="component" value="Chromosome"/>
</dbReference>
<dbReference type="SUPFAM" id="SSF111369">
    <property type="entry name" value="HlyD-like secretion proteins"/>
    <property type="match status" value="1"/>
</dbReference>
<evidence type="ECO:0000259" key="4">
    <source>
        <dbReference type="Pfam" id="PF25954"/>
    </source>
</evidence>